<dbReference type="InterPro" id="IPR036397">
    <property type="entry name" value="RNaseH_sf"/>
</dbReference>
<name>A0A5C6A9Q7_9BACT</name>
<dbReference type="SMART" id="SM00341">
    <property type="entry name" value="HRDC"/>
    <property type="match status" value="1"/>
</dbReference>
<evidence type="ECO:0000313" key="3">
    <source>
        <dbReference type="Proteomes" id="UP000317421"/>
    </source>
</evidence>
<gene>
    <name evidence="2" type="primary">rnd</name>
    <name evidence="2" type="ORF">Pla108_32630</name>
</gene>
<dbReference type="InterPro" id="IPR044876">
    <property type="entry name" value="HRDC_dom_sf"/>
</dbReference>
<dbReference type="SMART" id="SM00474">
    <property type="entry name" value="35EXOc"/>
    <property type="match status" value="1"/>
</dbReference>
<dbReference type="PROSITE" id="PS50967">
    <property type="entry name" value="HRDC"/>
    <property type="match status" value="1"/>
</dbReference>
<dbReference type="InterPro" id="IPR012337">
    <property type="entry name" value="RNaseH-like_sf"/>
</dbReference>
<dbReference type="Pfam" id="PF01612">
    <property type="entry name" value="DNA_pol_A_exo1"/>
    <property type="match status" value="1"/>
</dbReference>
<dbReference type="InterPro" id="IPR051086">
    <property type="entry name" value="RNase_D-like"/>
</dbReference>
<dbReference type="GO" id="GO:0003676">
    <property type="term" value="F:nucleic acid binding"/>
    <property type="evidence" value="ECO:0007669"/>
    <property type="project" value="InterPro"/>
</dbReference>
<dbReference type="AlphaFoldDB" id="A0A5C6A9Q7"/>
<dbReference type="Proteomes" id="UP000317421">
    <property type="component" value="Unassembled WGS sequence"/>
</dbReference>
<dbReference type="Gene3D" id="1.10.150.80">
    <property type="entry name" value="HRDC domain"/>
    <property type="match status" value="1"/>
</dbReference>
<accession>A0A5C6A9Q7</accession>
<evidence type="ECO:0000313" key="2">
    <source>
        <dbReference type="EMBL" id="TWT96176.1"/>
    </source>
</evidence>
<organism evidence="2 3">
    <name type="scientific">Botrimarina colliarenosi</name>
    <dbReference type="NCBI Taxonomy" id="2528001"/>
    <lineage>
        <taxon>Bacteria</taxon>
        <taxon>Pseudomonadati</taxon>
        <taxon>Planctomycetota</taxon>
        <taxon>Planctomycetia</taxon>
        <taxon>Pirellulales</taxon>
        <taxon>Lacipirellulaceae</taxon>
        <taxon>Botrimarina</taxon>
    </lineage>
</organism>
<dbReference type="GO" id="GO:0000166">
    <property type="term" value="F:nucleotide binding"/>
    <property type="evidence" value="ECO:0007669"/>
    <property type="project" value="InterPro"/>
</dbReference>
<dbReference type="InterPro" id="IPR010997">
    <property type="entry name" value="HRDC-like_sf"/>
</dbReference>
<dbReference type="EC" id="3.1.13.5" evidence="2"/>
<dbReference type="GO" id="GO:0006139">
    <property type="term" value="P:nucleobase-containing compound metabolic process"/>
    <property type="evidence" value="ECO:0007669"/>
    <property type="project" value="InterPro"/>
</dbReference>
<dbReference type="CDD" id="cd06142">
    <property type="entry name" value="RNaseD_exo"/>
    <property type="match status" value="1"/>
</dbReference>
<keyword evidence="3" id="KW-1185">Reference proteome</keyword>
<feature type="domain" description="HRDC" evidence="1">
    <location>
        <begin position="214"/>
        <end position="294"/>
    </location>
</feature>
<dbReference type="InterPro" id="IPR002562">
    <property type="entry name" value="3'-5'_exonuclease_dom"/>
</dbReference>
<dbReference type="InterPro" id="IPR002121">
    <property type="entry name" value="HRDC_dom"/>
</dbReference>
<dbReference type="GO" id="GO:0008408">
    <property type="term" value="F:3'-5' exonuclease activity"/>
    <property type="evidence" value="ECO:0007669"/>
    <property type="project" value="InterPro"/>
</dbReference>
<comment type="caution">
    <text evidence="2">The sequence shown here is derived from an EMBL/GenBank/DDBJ whole genome shotgun (WGS) entry which is preliminary data.</text>
</comment>
<evidence type="ECO:0000259" key="1">
    <source>
        <dbReference type="PROSITE" id="PS50967"/>
    </source>
</evidence>
<keyword evidence="2" id="KW-0378">Hydrolase</keyword>
<dbReference type="Pfam" id="PF00570">
    <property type="entry name" value="HRDC"/>
    <property type="match status" value="1"/>
</dbReference>
<sequence>MSHETILSTAALADLCERLKGSTRIGFDTEFVSEDTFRPELCLIQVVAEGSPAGPILAVIDPQPIGDLTPFWQLLADGPHVTIAHAAREEINFCVHAIDRPPANLFDTQLSAAFCSPEYPAAYSSVVQRILNKRPNKGEQRTDWRRRPLTDAQIDYALEDVRYLFALHDKILNKIDRLGRREWLETETEGFVKEVLEARTRQRWRKVSGSGGLPVRSLAIVRELWLWRQAEAERRDLPPKRILRDDLIVELAKKKTDKEDKIRAVRGMLHGQLKKAIPDIAAAIHRGLEAPTDDLVGSRRKPPPPQLNLLGQFLAPAISSLCNRAEIASALACTATDIRELISFRLGFGTESDEPPALADGWRAELIGNLIDDLLTGKKSIRIGDPHSDRPLEFDTIDADRVRD</sequence>
<dbReference type="SUPFAM" id="SSF53098">
    <property type="entry name" value="Ribonuclease H-like"/>
    <property type="match status" value="1"/>
</dbReference>
<dbReference type="Gene3D" id="3.30.420.10">
    <property type="entry name" value="Ribonuclease H-like superfamily/Ribonuclease H"/>
    <property type="match status" value="1"/>
</dbReference>
<dbReference type="SUPFAM" id="SSF47819">
    <property type="entry name" value="HRDC-like"/>
    <property type="match status" value="2"/>
</dbReference>
<dbReference type="PANTHER" id="PTHR47649:SF1">
    <property type="entry name" value="RIBONUCLEASE D"/>
    <property type="match status" value="1"/>
</dbReference>
<dbReference type="GO" id="GO:0033890">
    <property type="term" value="F:ribonuclease D activity"/>
    <property type="evidence" value="ECO:0007669"/>
    <property type="project" value="UniProtKB-EC"/>
</dbReference>
<dbReference type="PANTHER" id="PTHR47649">
    <property type="entry name" value="RIBONUCLEASE D"/>
    <property type="match status" value="1"/>
</dbReference>
<reference evidence="2 3" key="1">
    <citation type="submission" date="2019-02" db="EMBL/GenBank/DDBJ databases">
        <title>Deep-cultivation of Planctomycetes and their phenomic and genomic characterization uncovers novel biology.</title>
        <authorList>
            <person name="Wiegand S."/>
            <person name="Jogler M."/>
            <person name="Boedeker C."/>
            <person name="Pinto D."/>
            <person name="Vollmers J."/>
            <person name="Rivas-Marin E."/>
            <person name="Kohn T."/>
            <person name="Peeters S.H."/>
            <person name="Heuer A."/>
            <person name="Rast P."/>
            <person name="Oberbeckmann S."/>
            <person name="Bunk B."/>
            <person name="Jeske O."/>
            <person name="Meyerdierks A."/>
            <person name="Storesund J.E."/>
            <person name="Kallscheuer N."/>
            <person name="Luecker S."/>
            <person name="Lage O.M."/>
            <person name="Pohl T."/>
            <person name="Merkel B.J."/>
            <person name="Hornburger P."/>
            <person name="Mueller R.-W."/>
            <person name="Bruemmer F."/>
            <person name="Labrenz M."/>
            <person name="Spormann A.M."/>
            <person name="Op Den Camp H."/>
            <person name="Overmann J."/>
            <person name="Amann R."/>
            <person name="Jetten M.S.M."/>
            <person name="Mascher T."/>
            <person name="Medema M.H."/>
            <person name="Devos D.P."/>
            <person name="Kaster A.-K."/>
            <person name="Ovreas L."/>
            <person name="Rohde M."/>
            <person name="Galperin M.Y."/>
            <person name="Jogler C."/>
        </authorList>
    </citation>
    <scope>NUCLEOTIDE SEQUENCE [LARGE SCALE GENOMIC DNA]</scope>
    <source>
        <strain evidence="2 3">Pla108</strain>
    </source>
</reference>
<dbReference type="RefSeq" id="WP_231934535.1">
    <property type="nucleotide sequence ID" value="NZ_SJPR01000004.1"/>
</dbReference>
<dbReference type="EMBL" id="SJPR01000004">
    <property type="protein sequence ID" value="TWT96176.1"/>
    <property type="molecule type" value="Genomic_DNA"/>
</dbReference>
<protein>
    <submittedName>
        <fullName evidence="2">Ribonuclease D</fullName>
        <ecNumber evidence="2">3.1.13.5</ecNumber>
    </submittedName>
</protein>
<proteinExistence type="predicted"/>